<feature type="transmembrane region" description="Helical" evidence="6">
    <location>
        <begin position="452"/>
        <end position="473"/>
    </location>
</feature>
<proteinExistence type="predicted"/>
<feature type="compositionally biased region" description="Polar residues" evidence="5">
    <location>
        <begin position="773"/>
        <end position="788"/>
    </location>
</feature>
<dbReference type="Ensembl" id="ENSCMMT00000010476.1">
    <property type="protein sequence ID" value="ENSCMMP00000009503.1"/>
    <property type="gene ID" value="ENSCMMG00000006041.1"/>
</dbReference>
<comment type="subcellular location">
    <subcellularLocation>
        <location evidence="1">Membrane</location>
        <topology evidence="1">Multi-pass membrane protein</topology>
    </subcellularLocation>
</comment>
<dbReference type="PANTHER" id="PTHR21041:SF6">
    <property type="entry name" value="DC-STAMP DOMAIN-CONTAINING PROTEIN 2"/>
    <property type="match status" value="1"/>
</dbReference>
<feature type="region of interest" description="Disordered" evidence="5">
    <location>
        <begin position="105"/>
        <end position="129"/>
    </location>
</feature>
<dbReference type="PANTHER" id="PTHR21041">
    <property type="entry name" value="DENDRITIC CELL-SPECIFIC TRANSMEMBRANE PROTEIN"/>
    <property type="match status" value="1"/>
</dbReference>
<name>A0A8C3GHC4_CAIMO</name>
<dbReference type="Pfam" id="PF26037">
    <property type="entry name" value="zf-RING_DCST1_C"/>
    <property type="match status" value="1"/>
</dbReference>
<feature type="transmembrane region" description="Helical" evidence="6">
    <location>
        <begin position="267"/>
        <end position="298"/>
    </location>
</feature>
<feature type="domain" description="Dendritic cell-specific transmembrane protein-like" evidence="7">
    <location>
        <begin position="394"/>
        <end position="584"/>
    </location>
</feature>
<evidence type="ECO:0000259" key="7">
    <source>
        <dbReference type="Pfam" id="PF07782"/>
    </source>
</evidence>
<evidence type="ECO:0000256" key="1">
    <source>
        <dbReference type="ARBA" id="ARBA00004141"/>
    </source>
</evidence>
<dbReference type="Pfam" id="PF26039">
    <property type="entry name" value="Dcst2"/>
    <property type="match status" value="1"/>
</dbReference>
<dbReference type="Pfam" id="PF07782">
    <property type="entry name" value="DC_STAMP"/>
    <property type="match status" value="1"/>
</dbReference>
<reference evidence="9" key="1">
    <citation type="submission" date="2018-09" db="EMBL/GenBank/DDBJ databases">
        <title>Common duck and Muscovy duck high density SNP chip.</title>
        <authorList>
            <person name="Vignal A."/>
            <person name="Thebault N."/>
            <person name="Warren W.C."/>
        </authorList>
    </citation>
    <scope>NUCLEOTIDE SEQUENCE [LARGE SCALE GENOMIC DNA]</scope>
</reference>
<dbReference type="AlphaFoldDB" id="A0A8C3GHC4"/>
<feature type="transmembrane region" description="Helical" evidence="6">
    <location>
        <begin position="65"/>
        <end position="86"/>
    </location>
</feature>
<feature type="transmembrane region" description="Helical" evidence="6">
    <location>
        <begin position="41"/>
        <end position="59"/>
    </location>
</feature>
<feature type="transmembrane region" description="Helical" evidence="6">
    <location>
        <begin position="537"/>
        <end position="556"/>
    </location>
</feature>
<keyword evidence="2 6" id="KW-0812">Transmembrane</keyword>
<dbReference type="InterPro" id="IPR058842">
    <property type="entry name" value="DCST1_C"/>
</dbReference>
<dbReference type="GO" id="GO:0016020">
    <property type="term" value="C:membrane"/>
    <property type="evidence" value="ECO:0007669"/>
    <property type="project" value="UniProtKB-SubCell"/>
</dbReference>
<dbReference type="InterPro" id="IPR051856">
    <property type="entry name" value="CSR-E3_Ligase_Protein"/>
</dbReference>
<dbReference type="Proteomes" id="UP000694556">
    <property type="component" value="Chromosome 26"/>
</dbReference>
<feature type="transmembrane region" description="Helical" evidence="6">
    <location>
        <begin position="362"/>
        <end position="379"/>
    </location>
</feature>
<evidence type="ECO:0000313" key="10">
    <source>
        <dbReference type="Proteomes" id="UP000694556"/>
    </source>
</evidence>
<reference evidence="9" key="2">
    <citation type="submission" date="2025-08" db="UniProtKB">
        <authorList>
            <consortium name="Ensembl"/>
        </authorList>
    </citation>
    <scope>IDENTIFICATION</scope>
</reference>
<feature type="domain" description="E3 ubiquitin-protein ligase DCST1-like C-terminal" evidence="8">
    <location>
        <begin position="637"/>
        <end position="680"/>
    </location>
</feature>
<evidence type="ECO:0000256" key="4">
    <source>
        <dbReference type="ARBA" id="ARBA00023136"/>
    </source>
</evidence>
<evidence type="ECO:0000256" key="2">
    <source>
        <dbReference type="ARBA" id="ARBA00022692"/>
    </source>
</evidence>
<dbReference type="InterPro" id="IPR012858">
    <property type="entry name" value="DC_STAMP-like"/>
</dbReference>
<sequence>MEPVMGLKRLRGWAKRAWGRQPRQKRWLEEDSKVREVARSTAGFVLGMALASLYGALVLLAQSGNLWYCLVTTISLGTALGLGMAFSTKVRVSVLLTLPHIFTSKQPGSRSGGHGRCQPPTEPQGHPVPTGEGKMLLLLLALGMAVQGPCTNILHNFSRAAESLSCGAELALNQTAERLQRAREPLLKVLAKIKDIAQKAKVVGDRVRKFFRSIMDSVSHVARALRNVWRWLASVGELCNQELGTPFRRCLRLFEEAKDNCERALSFLFFLCYIIITFRPLCGLANVGLLFCIIPQYIQSFLKKMIAAPLSRALDRVRREFEFNISAVHHFDISLNSSKTLADVALDIMEGVSQHLEPTRQVMGLFACASSCAILYLYLKALRYRHRYLRDDTFDNIYITQRFMDMDVQRAEQGKPTVLPLNFWESDRYIHPGMPWLSQQERRRYVLELTGVLRHVLLGLSLVLADYSLFWLLDLVRHQMQGEIVARAPAMLAVSVDGTGYTSEIFQDLVSAFDVLQQGNVSVLSQRCLLQPVEPDYGAYISMGILYGICLFVAIFGNHVGRLRRVVCAAYYPAREQERTAFLYNTILARRAGLVRALRKAARMNSGDAAQGNLLLFLTSRVPAFARLVRLLGIQWKHCMACGMAEQKDFIACITPNCKGLYCRECHQTLNNVCSICMGPLSYKDMGDEEMDSSDEETVGLWLGALRTLRGHEQEELREQGRLLRRRIQEVAGGRGGARRLPPELLAQLRARLKEEASEESDGDSYGVPGEDSSFSSLDFSYQEQPEGSGSELEEVRVLQPPSSEGRAR</sequence>
<feature type="region of interest" description="Disordered" evidence="5">
    <location>
        <begin position="753"/>
        <end position="809"/>
    </location>
</feature>
<organism evidence="9 10">
    <name type="scientific">Cairina moschata</name>
    <name type="common">Muscovy duck</name>
    <dbReference type="NCBI Taxonomy" id="8855"/>
    <lineage>
        <taxon>Eukaryota</taxon>
        <taxon>Metazoa</taxon>
        <taxon>Chordata</taxon>
        <taxon>Craniata</taxon>
        <taxon>Vertebrata</taxon>
        <taxon>Euteleostomi</taxon>
        <taxon>Archelosauria</taxon>
        <taxon>Archosauria</taxon>
        <taxon>Dinosauria</taxon>
        <taxon>Saurischia</taxon>
        <taxon>Theropoda</taxon>
        <taxon>Coelurosauria</taxon>
        <taxon>Aves</taxon>
        <taxon>Neognathae</taxon>
        <taxon>Galloanserae</taxon>
        <taxon>Anseriformes</taxon>
        <taxon>Anatidae</taxon>
        <taxon>Anatinae</taxon>
        <taxon>Cairina</taxon>
    </lineage>
</organism>
<evidence type="ECO:0000256" key="6">
    <source>
        <dbReference type="SAM" id="Phobius"/>
    </source>
</evidence>
<reference evidence="9" key="3">
    <citation type="submission" date="2025-09" db="UniProtKB">
        <authorList>
            <consortium name="Ensembl"/>
        </authorList>
    </citation>
    <scope>IDENTIFICATION</scope>
</reference>
<keyword evidence="4 6" id="KW-0472">Membrane</keyword>
<evidence type="ECO:0000256" key="5">
    <source>
        <dbReference type="SAM" id="MobiDB-lite"/>
    </source>
</evidence>
<keyword evidence="10" id="KW-1185">Reference proteome</keyword>
<evidence type="ECO:0000259" key="8">
    <source>
        <dbReference type="Pfam" id="PF26037"/>
    </source>
</evidence>
<evidence type="ECO:0000256" key="3">
    <source>
        <dbReference type="ARBA" id="ARBA00022989"/>
    </source>
</evidence>
<keyword evidence="3 6" id="KW-1133">Transmembrane helix</keyword>
<protein>
    <submittedName>
        <fullName evidence="9">DC-STAMP domain containing 2</fullName>
    </submittedName>
</protein>
<accession>A0A8C3GHC4</accession>
<evidence type="ECO:0000313" key="9">
    <source>
        <dbReference type="Ensembl" id="ENSCMMP00000009503.1"/>
    </source>
</evidence>